<keyword evidence="1" id="KW-0695">RNA-directed DNA polymerase</keyword>
<accession>A0A5B6W5X6</accession>
<protein>
    <submittedName>
        <fullName evidence="1">Reverse transcriptase</fullName>
    </submittedName>
</protein>
<proteinExistence type="predicted"/>
<dbReference type="Proteomes" id="UP000325315">
    <property type="component" value="Unassembled WGS sequence"/>
</dbReference>
<organism evidence="1 2">
    <name type="scientific">Gossypium australe</name>
    <dbReference type="NCBI Taxonomy" id="47621"/>
    <lineage>
        <taxon>Eukaryota</taxon>
        <taxon>Viridiplantae</taxon>
        <taxon>Streptophyta</taxon>
        <taxon>Embryophyta</taxon>
        <taxon>Tracheophyta</taxon>
        <taxon>Spermatophyta</taxon>
        <taxon>Magnoliopsida</taxon>
        <taxon>eudicotyledons</taxon>
        <taxon>Gunneridae</taxon>
        <taxon>Pentapetalae</taxon>
        <taxon>rosids</taxon>
        <taxon>malvids</taxon>
        <taxon>Malvales</taxon>
        <taxon>Malvaceae</taxon>
        <taxon>Malvoideae</taxon>
        <taxon>Gossypium</taxon>
    </lineage>
</organism>
<comment type="caution">
    <text evidence="1">The sequence shown here is derived from an EMBL/GenBank/DDBJ whole genome shotgun (WGS) entry which is preliminary data.</text>
</comment>
<evidence type="ECO:0000313" key="2">
    <source>
        <dbReference type="Proteomes" id="UP000325315"/>
    </source>
</evidence>
<dbReference type="EMBL" id="SMMG02000004">
    <property type="protein sequence ID" value="KAA3476816.1"/>
    <property type="molecule type" value="Genomic_DNA"/>
</dbReference>
<dbReference type="GO" id="GO:0003964">
    <property type="term" value="F:RNA-directed DNA polymerase activity"/>
    <property type="evidence" value="ECO:0007669"/>
    <property type="project" value="UniProtKB-KW"/>
</dbReference>
<name>A0A5B6W5X6_9ROSI</name>
<keyword evidence="1" id="KW-0808">Transferase</keyword>
<dbReference type="OrthoDB" id="1728428at2759"/>
<gene>
    <name evidence="1" type="ORF">EPI10_010754</name>
</gene>
<reference evidence="1" key="1">
    <citation type="submission" date="2019-08" db="EMBL/GenBank/DDBJ databases">
        <authorList>
            <person name="Liu F."/>
        </authorList>
    </citation>
    <scope>NUCLEOTIDE SEQUENCE [LARGE SCALE GENOMIC DNA]</scope>
    <source>
        <strain evidence="1">PA1801</strain>
        <tissue evidence="1">Leaf</tissue>
    </source>
</reference>
<keyword evidence="1" id="KW-0548">Nucleotidyltransferase</keyword>
<keyword evidence="2" id="KW-1185">Reference proteome</keyword>
<sequence>MEAIANRFQEVVGKCIDAAQSSFVPGRLISNNVLLAYEILNTLKQKRMGKKGFMAVKLDMSKAYDRCVNFDKSTVFFSKNTLEEDKQMVVNLLGVCSSSEPERYLGLPNMVGRIKKEAFQNLKDRLKNVSITGVPARVLKVKYYPKSNFLEAQLGTLPSLTWKIIWAAKGLQKVYASGLEKEIKSPFGMIAGSKGLNHWKGTIVQTLCS</sequence>
<dbReference type="AlphaFoldDB" id="A0A5B6W5X6"/>
<evidence type="ECO:0000313" key="1">
    <source>
        <dbReference type="EMBL" id="KAA3476816.1"/>
    </source>
</evidence>